<feature type="transmembrane region" description="Helical" evidence="5">
    <location>
        <begin position="20"/>
        <end position="43"/>
    </location>
</feature>
<gene>
    <name evidence="7" type="ORF">AOC05_17350</name>
</gene>
<dbReference type="PANTHER" id="PTHR23542">
    <property type="match status" value="1"/>
</dbReference>
<feature type="transmembrane region" description="Helical" evidence="5">
    <location>
        <begin position="82"/>
        <end position="101"/>
    </location>
</feature>
<feature type="transmembrane region" description="Helical" evidence="5">
    <location>
        <begin position="107"/>
        <end position="127"/>
    </location>
</feature>
<evidence type="ECO:0000256" key="2">
    <source>
        <dbReference type="ARBA" id="ARBA00022692"/>
    </source>
</evidence>
<evidence type="ECO:0000256" key="4">
    <source>
        <dbReference type="ARBA" id="ARBA00023136"/>
    </source>
</evidence>
<keyword evidence="2 5" id="KW-0812">Transmembrane</keyword>
<dbReference type="AlphaFoldDB" id="A0A0M3UH11"/>
<keyword evidence="8" id="KW-1185">Reference proteome</keyword>
<dbReference type="GO" id="GO:0022857">
    <property type="term" value="F:transmembrane transporter activity"/>
    <property type="evidence" value="ECO:0007669"/>
    <property type="project" value="InterPro"/>
</dbReference>
<feature type="transmembrane region" description="Helical" evidence="5">
    <location>
        <begin position="49"/>
        <end position="70"/>
    </location>
</feature>
<dbReference type="GO" id="GO:0005886">
    <property type="term" value="C:plasma membrane"/>
    <property type="evidence" value="ECO:0007669"/>
    <property type="project" value="UniProtKB-SubCell"/>
</dbReference>
<keyword evidence="3 5" id="KW-1133">Transmembrane helix</keyword>
<proteinExistence type="predicted"/>
<dbReference type="Pfam" id="PF07690">
    <property type="entry name" value="MFS_1"/>
    <property type="match status" value="1"/>
</dbReference>
<feature type="transmembrane region" description="Helical" evidence="5">
    <location>
        <begin position="226"/>
        <end position="247"/>
    </location>
</feature>
<dbReference type="Gene3D" id="1.20.1250.20">
    <property type="entry name" value="MFS general substrate transporter like domains"/>
    <property type="match status" value="1"/>
</dbReference>
<feature type="domain" description="Major facilitator superfamily (MFS) profile" evidence="6">
    <location>
        <begin position="225"/>
        <end position="325"/>
    </location>
</feature>
<evidence type="ECO:0000313" key="8">
    <source>
        <dbReference type="Proteomes" id="UP000062833"/>
    </source>
</evidence>
<protein>
    <recommendedName>
        <fullName evidence="6">Major facilitator superfamily (MFS) profile domain-containing protein</fullName>
    </recommendedName>
</protein>
<dbReference type="PANTHER" id="PTHR23542:SF1">
    <property type="entry name" value="MAJOR FACILITATOR SUPERFAMILY (MFS) PROFILE DOMAIN-CONTAINING PROTEIN"/>
    <property type="match status" value="1"/>
</dbReference>
<organism evidence="7 8">
    <name type="scientific">Arthrobacter alpinus</name>
    <dbReference type="NCBI Taxonomy" id="656366"/>
    <lineage>
        <taxon>Bacteria</taxon>
        <taxon>Bacillati</taxon>
        <taxon>Actinomycetota</taxon>
        <taxon>Actinomycetes</taxon>
        <taxon>Micrococcales</taxon>
        <taxon>Micrococcaceae</taxon>
        <taxon>Arthrobacter</taxon>
    </lineage>
</organism>
<dbReference type="RefSeq" id="WP_062008752.1">
    <property type="nucleotide sequence ID" value="NZ_CP012677.1"/>
</dbReference>
<dbReference type="EMBL" id="CP012677">
    <property type="protein sequence ID" value="ALE93679.1"/>
    <property type="molecule type" value="Genomic_DNA"/>
</dbReference>
<dbReference type="OrthoDB" id="5243516at2"/>
<comment type="subcellular location">
    <subcellularLocation>
        <location evidence="1">Cell membrane</location>
        <topology evidence="1">Multi-pass membrane protein</topology>
    </subcellularLocation>
</comment>
<dbReference type="PATRIC" id="fig|656366.3.peg.3734"/>
<name>A0A0M3UH11_9MICC</name>
<feature type="transmembrane region" description="Helical" evidence="5">
    <location>
        <begin position="179"/>
        <end position="199"/>
    </location>
</feature>
<evidence type="ECO:0000313" key="7">
    <source>
        <dbReference type="EMBL" id="ALE93679.1"/>
    </source>
</evidence>
<reference evidence="8" key="1">
    <citation type="submission" date="2015-09" db="EMBL/GenBank/DDBJ databases">
        <title>Complete genome of Arthrobacter alpinus strain R3.8.</title>
        <authorList>
            <person name="See-Too W.S."/>
            <person name="Chan K.G."/>
        </authorList>
    </citation>
    <scope>NUCLEOTIDE SEQUENCE [LARGE SCALE GENOMIC DNA]</scope>
    <source>
        <strain evidence="8">R3.8</strain>
    </source>
</reference>
<evidence type="ECO:0000256" key="5">
    <source>
        <dbReference type="SAM" id="Phobius"/>
    </source>
</evidence>
<sequence>MTQLPQNSYQAVLSRPQVPLTFSAALVGRLAYPLVFIPLLLAIEASTGSFAVAGAAVAGYGATAGFLAPLRAKAIDLFGPRRTLPVLTFFFSAFLMAIRAITASSEASPLLCTVLAGLAGAFAPPLGPVMRVLWKRLTDGPAMLKRALTLDAVIEEVLYLIGPAVAGLLIAVVPANTVLLLPAALVLIGTVGMVASGSLSDAPGGNAKKFSSPIEARQKLLASRPFLSLLAPVLGIGVALGIIYVAVPAFGEVQGNVAATGLILATFAAGSALGGILYGRFAWSLAPMRQLPLLAAGVAVGSIAMAVASGVVTLGIIAALTGLFL</sequence>
<feature type="transmembrane region" description="Helical" evidence="5">
    <location>
        <begin position="291"/>
        <end position="324"/>
    </location>
</feature>
<dbReference type="Proteomes" id="UP000062833">
    <property type="component" value="Chromosome"/>
</dbReference>
<keyword evidence="4 5" id="KW-0472">Membrane</keyword>
<dbReference type="KEGG" id="aaq:AOC05_17350"/>
<evidence type="ECO:0000256" key="3">
    <source>
        <dbReference type="ARBA" id="ARBA00022989"/>
    </source>
</evidence>
<feature type="transmembrane region" description="Helical" evidence="5">
    <location>
        <begin position="259"/>
        <end position="279"/>
    </location>
</feature>
<dbReference type="InterPro" id="IPR011701">
    <property type="entry name" value="MFS"/>
</dbReference>
<dbReference type="SUPFAM" id="SSF103473">
    <property type="entry name" value="MFS general substrate transporter"/>
    <property type="match status" value="1"/>
</dbReference>
<dbReference type="InterPro" id="IPR036259">
    <property type="entry name" value="MFS_trans_sf"/>
</dbReference>
<dbReference type="PROSITE" id="PS50850">
    <property type="entry name" value="MFS"/>
    <property type="match status" value="1"/>
</dbReference>
<dbReference type="InterPro" id="IPR020846">
    <property type="entry name" value="MFS_dom"/>
</dbReference>
<evidence type="ECO:0000259" key="6">
    <source>
        <dbReference type="PROSITE" id="PS50850"/>
    </source>
</evidence>
<evidence type="ECO:0000256" key="1">
    <source>
        <dbReference type="ARBA" id="ARBA00004651"/>
    </source>
</evidence>
<accession>A0A0M3UH11</accession>
<feature type="transmembrane region" description="Helical" evidence="5">
    <location>
        <begin position="148"/>
        <end position="173"/>
    </location>
</feature>